<feature type="binding site" evidence="10">
    <location>
        <position position="140"/>
    </location>
    <ligand>
        <name>[2Fe-2S] cluster</name>
        <dbReference type="ChEBI" id="CHEBI:190135"/>
    </ligand>
</feature>
<dbReference type="GO" id="GO:0051537">
    <property type="term" value="F:2 iron, 2 sulfur cluster binding"/>
    <property type="evidence" value="ECO:0007669"/>
    <property type="project" value="UniProtKB-KW"/>
</dbReference>
<dbReference type="SUPFAM" id="SSF52833">
    <property type="entry name" value="Thioredoxin-like"/>
    <property type="match status" value="1"/>
</dbReference>
<evidence type="ECO:0000256" key="3">
    <source>
        <dbReference type="ARBA" id="ARBA00022714"/>
    </source>
</evidence>
<keyword evidence="6 10" id="KW-0411">Iron-sulfur</keyword>
<evidence type="ECO:0000256" key="4">
    <source>
        <dbReference type="ARBA" id="ARBA00022723"/>
    </source>
</evidence>
<dbReference type="GO" id="GO:0016491">
    <property type="term" value="F:oxidoreductase activity"/>
    <property type="evidence" value="ECO:0007669"/>
    <property type="project" value="InterPro"/>
</dbReference>
<gene>
    <name evidence="11" type="ORF">SAMN04488038_11260</name>
</gene>
<name>A0A1H9JSZ2_9GAMM</name>
<accession>A0A1H9JSZ2</accession>
<dbReference type="InterPro" id="IPR002023">
    <property type="entry name" value="NuoE-like"/>
</dbReference>
<reference evidence="11 12" key="1">
    <citation type="submission" date="2016-10" db="EMBL/GenBank/DDBJ databases">
        <authorList>
            <person name="de Groot N.N."/>
        </authorList>
    </citation>
    <scope>NUCLEOTIDE SEQUENCE [LARGE SCALE GENOMIC DNA]</scope>
    <source>
        <strain evidence="11 12">DSM 25927</strain>
    </source>
</reference>
<dbReference type="STRING" id="489703.SAMN04488038_11260"/>
<proteinExistence type="inferred from homology"/>
<dbReference type="RefSeq" id="WP_093287976.1">
    <property type="nucleotide sequence ID" value="NZ_FOFS01000012.1"/>
</dbReference>
<keyword evidence="3 10" id="KW-0001">2Fe-2S</keyword>
<evidence type="ECO:0000256" key="8">
    <source>
        <dbReference type="ARBA" id="ARBA00032788"/>
    </source>
</evidence>
<dbReference type="AlphaFoldDB" id="A0A1H9JSZ2"/>
<evidence type="ECO:0000256" key="6">
    <source>
        <dbReference type="ARBA" id="ARBA00023014"/>
    </source>
</evidence>
<evidence type="ECO:0000256" key="5">
    <source>
        <dbReference type="ARBA" id="ARBA00023004"/>
    </source>
</evidence>
<evidence type="ECO:0000313" key="12">
    <source>
        <dbReference type="Proteomes" id="UP000199233"/>
    </source>
</evidence>
<dbReference type="Gene3D" id="1.10.10.1590">
    <property type="entry name" value="NADH-quinone oxidoreductase subunit E"/>
    <property type="match status" value="1"/>
</dbReference>
<dbReference type="InterPro" id="IPR041921">
    <property type="entry name" value="NuoE_N"/>
</dbReference>
<evidence type="ECO:0000256" key="9">
    <source>
        <dbReference type="ARBA" id="ARBA00034078"/>
    </source>
</evidence>
<keyword evidence="5 10" id="KW-0408">Iron</keyword>
<evidence type="ECO:0000256" key="10">
    <source>
        <dbReference type="PIRSR" id="PIRSR000216-1"/>
    </source>
</evidence>
<dbReference type="Proteomes" id="UP000199233">
    <property type="component" value="Unassembled WGS sequence"/>
</dbReference>
<sequence length="172" mass="18567">MKKDQVIPIRPEPGSELPPAQLTAVRAALAQQQHRPGALLPVLHAVQDALGYVPAEAVPLIAWELNLSRAEVHGVISFYHYFRQEKPGRHVLQLCRAEACQAVCGATLEAHAQQCLGVGFHGTTADGALTLEPVYCLGNCALGPSVMIDGELRGRVSPERFDHIVAQARQTP</sequence>
<dbReference type="Pfam" id="PF01257">
    <property type="entry name" value="2Fe-2S_thioredx"/>
    <property type="match status" value="1"/>
</dbReference>
<dbReference type="InterPro" id="IPR028431">
    <property type="entry name" value="NADP_DH_HndA-like"/>
</dbReference>
<feature type="binding site" evidence="10">
    <location>
        <position position="100"/>
    </location>
    <ligand>
        <name>[2Fe-2S] cluster</name>
        <dbReference type="ChEBI" id="CHEBI:190135"/>
    </ligand>
</feature>
<comment type="cofactor">
    <cofactor evidence="10">
        <name>[2Fe-2S] cluster</name>
        <dbReference type="ChEBI" id="CHEBI:190135"/>
    </cofactor>
    <text evidence="10">Binds 1 [2Fe-2S] cluster.</text>
</comment>
<comment type="similarity">
    <text evidence="1">Belongs to the complex I 24 kDa subunit family.</text>
</comment>
<feature type="binding site" evidence="10">
    <location>
        <position position="95"/>
    </location>
    <ligand>
        <name>[2Fe-2S] cluster</name>
        <dbReference type="ChEBI" id="CHEBI:190135"/>
    </ligand>
</feature>
<dbReference type="PROSITE" id="PS01099">
    <property type="entry name" value="COMPLEX1_24K"/>
    <property type="match status" value="1"/>
</dbReference>
<dbReference type="InterPro" id="IPR036249">
    <property type="entry name" value="Thioredoxin-like_sf"/>
</dbReference>
<evidence type="ECO:0000256" key="2">
    <source>
        <dbReference type="ARBA" id="ARBA00019898"/>
    </source>
</evidence>
<feature type="binding site" evidence="10">
    <location>
        <position position="136"/>
    </location>
    <ligand>
        <name>[2Fe-2S] cluster</name>
        <dbReference type="ChEBI" id="CHEBI:190135"/>
    </ligand>
</feature>
<protein>
    <recommendedName>
        <fullName evidence="2">NADH-quinone oxidoreductase subunit E</fullName>
    </recommendedName>
    <alternativeName>
        <fullName evidence="7">NADH dehydrogenase I subunit E</fullName>
    </alternativeName>
    <alternativeName>
        <fullName evidence="8">NDH-1 subunit E</fullName>
    </alternativeName>
</protein>
<organism evidence="11 12">
    <name type="scientific">Solimonas aquatica</name>
    <dbReference type="NCBI Taxonomy" id="489703"/>
    <lineage>
        <taxon>Bacteria</taxon>
        <taxon>Pseudomonadati</taxon>
        <taxon>Pseudomonadota</taxon>
        <taxon>Gammaproteobacteria</taxon>
        <taxon>Nevskiales</taxon>
        <taxon>Nevskiaceae</taxon>
        <taxon>Solimonas</taxon>
    </lineage>
</organism>
<dbReference type="NCBIfam" id="NF004638">
    <property type="entry name" value="PRK05988.1"/>
    <property type="match status" value="1"/>
</dbReference>
<dbReference type="PIRSF" id="PIRSF000216">
    <property type="entry name" value="NADH_DH_24kDa"/>
    <property type="match status" value="1"/>
</dbReference>
<keyword evidence="4 10" id="KW-0479">Metal-binding</keyword>
<evidence type="ECO:0000256" key="1">
    <source>
        <dbReference type="ARBA" id="ARBA00010643"/>
    </source>
</evidence>
<dbReference type="CDD" id="cd03081">
    <property type="entry name" value="TRX_Fd_NuoE_FDH_gamma"/>
    <property type="match status" value="1"/>
</dbReference>
<evidence type="ECO:0000313" key="11">
    <source>
        <dbReference type="EMBL" id="SEQ89939.1"/>
    </source>
</evidence>
<evidence type="ECO:0000256" key="7">
    <source>
        <dbReference type="ARBA" id="ARBA00031580"/>
    </source>
</evidence>
<comment type="cofactor">
    <cofactor evidence="9">
        <name>[2Fe-2S] cluster</name>
        <dbReference type="ChEBI" id="CHEBI:190135"/>
    </cofactor>
</comment>
<dbReference type="Gene3D" id="3.40.30.10">
    <property type="entry name" value="Glutaredoxin"/>
    <property type="match status" value="1"/>
</dbReference>
<dbReference type="EMBL" id="FOFS01000012">
    <property type="protein sequence ID" value="SEQ89939.1"/>
    <property type="molecule type" value="Genomic_DNA"/>
</dbReference>
<keyword evidence="12" id="KW-1185">Reference proteome</keyword>
<dbReference type="GO" id="GO:0046872">
    <property type="term" value="F:metal ion binding"/>
    <property type="evidence" value="ECO:0007669"/>
    <property type="project" value="UniProtKB-KW"/>
</dbReference>
<dbReference type="PANTHER" id="PTHR43342">
    <property type="entry name" value="NADH-QUINONE OXIDOREDUCTASE, E SUBUNIT"/>
    <property type="match status" value="1"/>
</dbReference>
<dbReference type="OrthoDB" id="9807941at2"/>
<dbReference type="PANTHER" id="PTHR43342:SF2">
    <property type="entry name" value="POTENTIAL NAD-REDUCING HYDROGENASE SUBUNIT"/>
    <property type="match status" value="1"/>
</dbReference>